<keyword evidence="1" id="KW-1133">Transmembrane helix</keyword>
<keyword evidence="1" id="KW-0472">Membrane</keyword>
<name>A0A7S8ECD7_9CHLR</name>
<keyword evidence="3" id="KW-1185">Reference proteome</keyword>
<organism evidence="2 3">
    <name type="scientific">Phototrophicus methaneseepsis</name>
    <dbReference type="NCBI Taxonomy" id="2710758"/>
    <lineage>
        <taxon>Bacteria</taxon>
        <taxon>Bacillati</taxon>
        <taxon>Chloroflexota</taxon>
        <taxon>Candidatus Thermofontia</taxon>
        <taxon>Phototrophicales</taxon>
        <taxon>Phototrophicaceae</taxon>
        <taxon>Phototrophicus</taxon>
    </lineage>
</organism>
<keyword evidence="1" id="KW-0812">Transmembrane</keyword>
<feature type="transmembrane region" description="Helical" evidence="1">
    <location>
        <begin position="139"/>
        <end position="159"/>
    </location>
</feature>
<dbReference type="AlphaFoldDB" id="A0A7S8ECD7"/>
<dbReference type="EMBL" id="CP062983">
    <property type="protein sequence ID" value="QPC84397.1"/>
    <property type="molecule type" value="Genomic_DNA"/>
</dbReference>
<feature type="transmembrane region" description="Helical" evidence="1">
    <location>
        <begin position="50"/>
        <end position="71"/>
    </location>
</feature>
<evidence type="ECO:0000313" key="2">
    <source>
        <dbReference type="EMBL" id="QPC84397.1"/>
    </source>
</evidence>
<feature type="transmembrane region" description="Helical" evidence="1">
    <location>
        <begin position="83"/>
        <end position="107"/>
    </location>
</feature>
<evidence type="ECO:0000256" key="1">
    <source>
        <dbReference type="SAM" id="Phobius"/>
    </source>
</evidence>
<accession>A0A7S8ECD7</accession>
<sequence>MDSDTFSQYAQNLAEQARDLWLRWWLLRWVSLNLLAWFVGLLGFALLVAWFGLVGVPIGLLLLGLLIGVAQRYAQVMALSRQWLWWSMGGVVLGALSLFLLVPIWLIHQQAGLLLMGALFGGVLGGLQAMVVQTRGLSAALAWAFANVIAGLMCAPLTFGLLGMLPIVCMPGFLLFSLITGWAIGWVRRQPLEKSP</sequence>
<reference evidence="2 3" key="1">
    <citation type="submission" date="2020-02" db="EMBL/GenBank/DDBJ databases">
        <authorList>
            <person name="Zheng R.K."/>
            <person name="Sun C.M."/>
        </authorList>
    </citation>
    <scope>NUCLEOTIDE SEQUENCE [LARGE SCALE GENOMIC DNA]</scope>
    <source>
        <strain evidence="3">rifampicinis</strain>
    </source>
</reference>
<dbReference type="KEGG" id="pmet:G4Y79_08480"/>
<feature type="transmembrane region" description="Helical" evidence="1">
    <location>
        <begin position="165"/>
        <end position="187"/>
    </location>
</feature>
<evidence type="ECO:0000313" key="3">
    <source>
        <dbReference type="Proteomes" id="UP000594468"/>
    </source>
</evidence>
<dbReference type="RefSeq" id="WP_195172460.1">
    <property type="nucleotide sequence ID" value="NZ_CP062983.1"/>
</dbReference>
<gene>
    <name evidence="2" type="ORF">G4Y79_08480</name>
</gene>
<feature type="transmembrane region" description="Helical" evidence="1">
    <location>
        <begin position="113"/>
        <end position="132"/>
    </location>
</feature>
<proteinExistence type="predicted"/>
<dbReference type="Proteomes" id="UP000594468">
    <property type="component" value="Chromosome"/>
</dbReference>
<feature type="transmembrane region" description="Helical" evidence="1">
    <location>
        <begin position="25"/>
        <end position="44"/>
    </location>
</feature>
<protein>
    <submittedName>
        <fullName evidence="2">Uncharacterized protein</fullName>
    </submittedName>
</protein>